<evidence type="ECO:0000313" key="3">
    <source>
        <dbReference type="EMBL" id="MCW6509700.1"/>
    </source>
</evidence>
<keyword evidence="1" id="KW-1133">Transmembrane helix</keyword>
<protein>
    <recommendedName>
        <fullName evidence="5">VPLPA-CTERM sorting domain-containing protein</fullName>
    </recommendedName>
</protein>
<comment type="caution">
    <text evidence="3">The sequence shown here is derived from an EMBL/GenBank/DDBJ whole genome shotgun (WGS) entry which is preliminary data.</text>
</comment>
<organism evidence="3 4">
    <name type="scientific">Lichenifustis flavocetrariae</name>
    <dbReference type="NCBI Taxonomy" id="2949735"/>
    <lineage>
        <taxon>Bacteria</taxon>
        <taxon>Pseudomonadati</taxon>
        <taxon>Pseudomonadota</taxon>
        <taxon>Alphaproteobacteria</taxon>
        <taxon>Hyphomicrobiales</taxon>
        <taxon>Lichenihabitantaceae</taxon>
        <taxon>Lichenifustis</taxon>
    </lineage>
</organism>
<feature type="chain" id="PRO_5041273467" description="VPLPA-CTERM sorting domain-containing protein" evidence="2">
    <location>
        <begin position="25"/>
        <end position="208"/>
    </location>
</feature>
<keyword evidence="1" id="KW-0812">Transmembrane</keyword>
<feature type="signal peptide" evidence="2">
    <location>
        <begin position="1"/>
        <end position="24"/>
    </location>
</feature>
<keyword evidence="1" id="KW-0472">Membrane</keyword>
<dbReference type="RefSeq" id="WP_282586074.1">
    <property type="nucleotide sequence ID" value="NZ_JAMOIM010000011.1"/>
</dbReference>
<name>A0AA41Z3J8_9HYPH</name>
<evidence type="ECO:0000256" key="2">
    <source>
        <dbReference type="SAM" id="SignalP"/>
    </source>
</evidence>
<dbReference type="Proteomes" id="UP001165667">
    <property type="component" value="Unassembled WGS sequence"/>
</dbReference>
<proteinExistence type="predicted"/>
<reference evidence="3" key="1">
    <citation type="submission" date="2022-05" db="EMBL/GenBank/DDBJ databases">
        <authorList>
            <person name="Pankratov T."/>
        </authorList>
    </citation>
    <scope>NUCLEOTIDE SEQUENCE</scope>
    <source>
        <strain evidence="3">BP6-180914</strain>
    </source>
</reference>
<feature type="transmembrane region" description="Helical" evidence="1">
    <location>
        <begin position="180"/>
        <end position="199"/>
    </location>
</feature>
<evidence type="ECO:0000256" key="1">
    <source>
        <dbReference type="SAM" id="Phobius"/>
    </source>
</evidence>
<gene>
    <name evidence="3" type="ORF">M8523_16910</name>
</gene>
<accession>A0AA41Z3J8</accession>
<keyword evidence="4" id="KW-1185">Reference proteome</keyword>
<dbReference type="EMBL" id="JAMOIM010000011">
    <property type="protein sequence ID" value="MCW6509700.1"/>
    <property type="molecule type" value="Genomic_DNA"/>
</dbReference>
<sequence>MRRKSLITTGLAGLLLLGVGSAQAGVIFTDNFNNETPGTPSTLTNFNITAGSIDVIPSGGNFDFYPGNGLYVDLDGTNTPGSPASTISSKMLFNPGTYTVMFNLGGNDRGDGDKTTTVSLGGTTQSYTLASNAGFLTESFTAMVSGSASALSFTEVGSSDNIGNILDNVSVSVSSVPLPASAPMFGAALLALAGFGYAAKRKQAATAA</sequence>
<evidence type="ECO:0000313" key="4">
    <source>
        <dbReference type="Proteomes" id="UP001165667"/>
    </source>
</evidence>
<dbReference type="AlphaFoldDB" id="A0AA41Z3J8"/>
<evidence type="ECO:0008006" key="5">
    <source>
        <dbReference type="Google" id="ProtNLM"/>
    </source>
</evidence>
<keyword evidence="2" id="KW-0732">Signal</keyword>